<keyword evidence="1" id="KW-0378">Hydrolase</keyword>
<accession>A0A1I6NRQ6</accession>
<evidence type="ECO:0000313" key="5">
    <source>
        <dbReference type="Proteomes" id="UP000199312"/>
    </source>
</evidence>
<dbReference type="PANTHER" id="PTHR45766:SF6">
    <property type="entry name" value="SWI_SNF-RELATED MATRIX-ASSOCIATED ACTIN-DEPENDENT REGULATOR OF CHROMATIN SUBFAMILY A-LIKE PROTEIN 1"/>
    <property type="match status" value="1"/>
</dbReference>
<feature type="domain" description="Helicase ATP-binding" evidence="2">
    <location>
        <begin position="102"/>
        <end position="282"/>
    </location>
</feature>
<dbReference type="GO" id="GO:0006281">
    <property type="term" value="P:DNA repair"/>
    <property type="evidence" value="ECO:0007669"/>
    <property type="project" value="TreeGrafter"/>
</dbReference>
<evidence type="ECO:0000313" key="4">
    <source>
        <dbReference type="EMBL" id="SFS30531.1"/>
    </source>
</evidence>
<proteinExistence type="predicted"/>
<dbReference type="InterPro" id="IPR038718">
    <property type="entry name" value="SNF2-like_sf"/>
</dbReference>
<evidence type="ECO:0000259" key="3">
    <source>
        <dbReference type="PROSITE" id="PS51194"/>
    </source>
</evidence>
<protein>
    <submittedName>
        <fullName evidence="4">SWI/SNF-related matrix-associated actin-dependent regulator of chromatin subfamily A-like protein 1</fullName>
    </submittedName>
</protein>
<dbReference type="InterPro" id="IPR014001">
    <property type="entry name" value="Helicase_ATP-bd"/>
</dbReference>
<dbReference type="SUPFAM" id="SSF52540">
    <property type="entry name" value="P-loop containing nucleoside triphosphate hydrolases"/>
    <property type="match status" value="2"/>
</dbReference>
<dbReference type="GO" id="GO:0016787">
    <property type="term" value="F:hydrolase activity"/>
    <property type="evidence" value="ECO:0007669"/>
    <property type="project" value="UniProtKB-KW"/>
</dbReference>
<gene>
    <name evidence="4" type="ORF">SAMN04488006_0449</name>
</gene>
<dbReference type="CDD" id="cd18793">
    <property type="entry name" value="SF2_C_SNF"/>
    <property type="match status" value="1"/>
</dbReference>
<evidence type="ECO:0000256" key="1">
    <source>
        <dbReference type="ARBA" id="ARBA00022801"/>
    </source>
</evidence>
<organism evidence="4 5">
    <name type="scientific">Lutibacter maritimus</name>
    <dbReference type="NCBI Taxonomy" id="593133"/>
    <lineage>
        <taxon>Bacteria</taxon>
        <taxon>Pseudomonadati</taxon>
        <taxon>Bacteroidota</taxon>
        <taxon>Flavobacteriia</taxon>
        <taxon>Flavobacteriales</taxon>
        <taxon>Flavobacteriaceae</taxon>
        <taxon>Lutibacter</taxon>
    </lineage>
</organism>
<keyword evidence="5" id="KW-1185">Reference proteome</keyword>
<dbReference type="GO" id="GO:0031297">
    <property type="term" value="P:replication fork processing"/>
    <property type="evidence" value="ECO:0007669"/>
    <property type="project" value="TreeGrafter"/>
</dbReference>
<dbReference type="AlphaFoldDB" id="A0A1I6NRQ6"/>
<dbReference type="InterPro" id="IPR049730">
    <property type="entry name" value="SNF2/RAD54-like_C"/>
</dbReference>
<dbReference type="InterPro" id="IPR001650">
    <property type="entry name" value="Helicase_C-like"/>
</dbReference>
<dbReference type="SMART" id="SM00487">
    <property type="entry name" value="DEXDc"/>
    <property type="match status" value="1"/>
</dbReference>
<dbReference type="STRING" id="593133.SAMN04488006_0449"/>
<dbReference type="Pfam" id="PF00271">
    <property type="entry name" value="Helicase_C"/>
    <property type="match status" value="1"/>
</dbReference>
<dbReference type="RefSeq" id="WP_090222106.1">
    <property type="nucleotide sequence ID" value="NZ_FOZP01000001.1"/>
</dbReference>
<dbReference type="PANTHER" id="PTHR45766">
    <property type="entry name" value="DNA ANNEALING HELICASE AND ENDONUCLEASE ZRANB3 FAMILY MEMBER"/>
    <property type="match status" value="1"/>
</dbReference>
<dbReference type="Pfam" id="PF00176">
    <property type="entry name" value="SNF2-rel_dom"/>
    <property type="match status" value="1"/>
</dbReference>
<name>A0A1I6NRQ6_9FLAO</name>
<dbReference type="OrthoDB" id="9760715at2"/>
<dbReference type="GO" id="GO:0005524">
    <property type="term" value="F:ATP binding"/>
    <property type="evidence" value="ECO:0007669"/>
    <property type="project" value="InterPro"/>
</dbReference>
<dbReference type="PROSITE" id="PS51192">
    <property type="entry name" value="HELICASE_ATP_BIND_1"/>
    <property type="match status" value="1"/>
</dbReference>
<reference evidence="5" key="1">
    <citation type="submission" date="2016-10" db="EMBL/GenBank/DDBJ databases">
        <authorList>
            <person name="Varghese N."/>
            <person name="Submissions S."/>
        </authorList>
    </citation>
    <scope>NUCLEOTIDE SEQUENCE [LARGE SCALE GENOMIC DNA]</scope>
    <source>
        <strain evidence="5">DSM 24450</strain>
    </source>
</reference>
<sequence length="553" mass="63785">MQIIQYQKEFHIRIPFNNWRERNLKAIKALSNRRFDPVKKMWVAPIQVSDEVLELVKTHRAELLVVEKQNAIKIEELPPLPSLDFDLQLKQGSLRPYQGNGVARGLQLKRFINGDEQGLGKTVQSISTLYVADKQGEETFPCLVICPSSTKINWQREWHQWTDKKAVVLDDKNKNTWHRFYEMGMVDVFITNYESLKKFFVDYMPPKGQMRNSMDIKLNKRADLFKSVIIDESHRCKDTKTQQTKFALRISQNKHWRILLTGTPVVNKPIDLFPQLAIMGHLNKFGGPKGYKVRYCEGGYGASNLKELNFLLNKYCFFRREKVDVAKDLPEKQRQTILCDITTRNEYNRAKNQFVKYLEEQGWDDKEIAKKLRGEIMVKMGELKRISALGKLAEVKEFVNEVMDSGQKLIVFCSLHSIVDAMLQEYPNAVTVTGRDSMDVKQANIDAFQKNPDVKLIVCNIKAAGVGITLTASSRVAFIEYPWTYADCVQCEDRAHRIGQKNNVMCTYFLGENTIDEKLFEMIQSKAATANTITGATDEMKTDFINNVKDLFK</sequence>
<dbReference type="InterPro" id="IPR000330">
    <property type="entry name" value="SNF2_N"/>
</dbReference>
<dbReference type="EMBL" id="FOZP01000001">
    <property type="protein sequence ID" value="SFS30531.1"/>
    <property type="molecule type" value="Genomic_DNA"/>
</dbReference>
<dbReference type="Proteomes" id="UP000199312">
    <property type="component" value="Unassembled WGS sequence"/>
</dbReference>
<feature type="domain" description="Helicase C-terminal" evidence="3">
    <location>
        <begin position="394"/>
        <end position="541"/>
    </location>
</feature>
<dbReference type="InterPro" id="IPR027417">
    <property type="entry name" value="P-loop_NTPase"/>
</dbReference>
<dbReference type="SMART" id="SM00490">
    <property type="entry name" value="HELICc"/>
    <property type="match status" value="1"/>
</dbReference>
<dbReference type="PROSITE" id="PS51194">
    <property type="entry name" value="HELICASE_CTER"/>
    <property type="match status" value="1"/>
</dbReference>
<evidence type="ECO:0000259" key="2">
    <source>
        <dbReference type="PROSITE" id="PS51192"/>
    </source>
</evidence>
<dbReference type="Gene3D" id="3.40.50.300">
    <property type="entry name" value="P-loop containing nucleotide triphosphate hydrolases"/>
    <property type="match status" value="1"/>
</dbReference>
<dbReference type="Gene3D" id="3.40.50.10810">
    <property type="entry name" value="Tandem AAA-ATPase domain"/>
    <property type="match status" value="1"/>
</dbReference>